<dbReference type="PANTHER" id="PTHR47864:SF2">
    <property type="entry name" value="MYB_SANT-LIKE DNA-BINDING DOMAIN PROTEIN"/>
    <property type="match status" value="1"/>
</dbReference>
<name>A0ABM3I1E1_ZIZJJ</name>
<evidence type="ECO:0000259" key="1">
    <source>
        <dbReference type="Pfam" id="PF12776"/>
    </source>
</evidence>
<dbReference type="GeneID" id="107430816"/>
<dbReference type="RefSeq" id="XP_048318632.2">
    <property type="nucleotide sequence ID" value="XM_048462675.2"/>
</dbReference>
<dbReference type="PANTHER" id="PTHR47864">
    <property type="entry name" value="TRANSMEMBRANE PROTEIN"/>
    <property type="match status" value="1"/>
</dbReference>
<accession>A0ABM3I1E1</accession>
<dbReference type="InterPro" id="IPR024752">
    <property type="entry name" value="Myb/SANT-like_dom"/>
</dbReference>
<dbReference type="Pfam" id="PF24769">
    <property type="entry name" value="At2g29880_C"/>
    <property type="match status" value="1"/>
</dbReference>
<gene>
    <name evidence="4 5" type="primary">LOC107430816</name>
</gene>
<protein>
    <submittedName>
        <fullName evidence="4 5">Uncharacterized protein At2g29880-like</fullName>
    </submittedName>
</protein>
<keyword evidence="3" id="KW-1185">Reference proteome</keyword>
<dbReference type="Pfam" id="PF12776">
    <property type="entry name" value="Myb_DNA-bind_3"/>
    <property type="match status" value="1"/>
</dbReference>
<reference evidence="4 5" key="1">
    <citation type="submission" date="2025-05" db="UniProtKB">
        <authorList>
            <consortium name="RefSeq"/>
        </authorList>
    </citation>
    <scope>IDENTIFICATION</scope>
    <source>
        <tissue evidence="4 5">Seedling</tissue>
    </source>
</reference>
<feature type="domain" description="At2g29880-like C-terminal" evidence="2">
    <location>
        <begin position="282"/>
        <end position="328"/>
    </location>
</feature>
<proteinExistence type="predicted"/>
<evidence type="ECO:0000259" key="2">
    <source>
        <dbReference type="Pfam" id="PF24769"/>
    </source>
</evidence>
<evidence type="ECO:0000313" key="3">
    <source>
        <dbReference type="Proteomes" id="UP001652623"/>
    </source>
</evidence>
<dbReference type="InterPro" id="IPR055314">
    <property type="entry name" value="At2g29880-like"/>
</dbReference>
<dbReference type="RefSeq" id="XP_060669451.1">
    <property type="nucleotide sequence ID" value="XM_060813468.1"/>
</dbReference>
<evidence type="ECO:0000313" key="4">
    <source>
        <dbReference type="RefSeq" id="XP_048318632.2"/>
    </source>
</evidence>
<dbReference type="Proteomes" id="UP001652623">
    <property type="component" value="Chromosome 12"/>
</dbReference>
<dbReference type="InterPro" id="IPR056253">
    <property type="entry name" value="At2g29880-like_C"/>
</dbReference>
<feature type="domain" description="Myb/SANT-like" evidence="1">
    <location>
        <begin position="14"/>
        <end position="111"/>
    </location>
</feature>
<evidence type="ECO:0000313" key="5">
    <source>
        <dbReference type="RefSeq" id="XP_060669451.1"/>
    </source>
</evidence>
<organism evidence="3 4">
    <name type="scientific">Ziziphus jujuba</name>
    <name type="common">Chinese jujube</name>
    <name type="synonym">Ziziphus sativa</name>
    <dbReference type="NCBI Taxonomy" id="326968"/>
    <lineage>
        <taxon>Eukaryota</taxon>
        <taxon>Viridiplantae</taxon>
        <taxon>Streptophyta</taxon>
        <taxon>Embryophyta</taxon>
        <taxon>Tracheophyta</taxon>
        <taxon>Spermatophyta</taxon>
        <taxon>Magnoliopsida</taxon>
        <taxon>eudicotyledons</taxon>
        <taxon>Gunneridae</taxon>
        <taxon>Pentapetalae</taxon>
        <taxon>rosids</taxon>
        <taxon>fabids</taxon>
        <taxon>Rosales</taxon>
        <taxon>Rhamnaceae</taxon>
        <taxon>Paliureae</taxon>
        <taxon>Ziziphus</taxon>
    </lineage>
</organism>
<sequence length="330" mass="37983">MGDSQRKGKTAYNTWTSQESNMLLELMVDAANRGWRDNNGVFSKLTVESKILPKLNEALGCNKNYTQYQSRLKWFKTRYQTFSQLMCFNSGFGWDATTQRFTATYEIWDNYFKSHPNQKHLRTDTFADFEDLKIAVGNGTAIGKNSIGLGDDTDARIYGQDESTHGRIDDYVYDEINEVYVPTQLDPSCQAPSPGHNEPSMSEFDPNLEVPMENVVQRKRTRNEYEGNTRSFDQNATRVDLLEKLSHGLDSIGKIATEIRGMYNLMEKREKAISEKEKKNDIWNAIKETPNLDNIGHYKALALIQKMGVKDAFLKMLPEERSEWISFNME</sequence>